<protein>
    <submittedName>
        <fullName evidence="2">SIS domain-containing protein</fullName>
        <ecNumber evidence="2">3.5.-.-</ecNumber>
    </submittedName>
</protein>
<dbReference type="PANTHER" id="PTHR10937:SF17">
    <property type="entry name" value="GLUCOSAMINE-FRUCTOSE-6-PHOSPHATE AMINOTRANSFERASE"/>
    <property type="match status" value="1"/>
</dbReference>
<evidence type="ECO:0000313" key="3">
    <source>
        <dbReference type="Proteomes" id="UP001602245"/>
    </source>
</evidence>
<dbReference type="PROSITE" id="PS51464">
    <property type="entry name" value="SIS"/>
    <property type="match status" value="1"/>
</dbReference>
<keyword evidence="2" id="KW-0378">Hydrolase</keyword>
<proteinExistence type="predicted"/>
<keyword evidence="3" id="KW-1185">Reference proteome</keyword>
<dbReference type="PANTHER" id="PTHR10937">
    <property type="entry name" value="GLUCOSAMINE--FRUCTOSE-6-PHOSPHATE AMINOTRANSFERASE, ISOMERIZING"/>
    <property type="match status" value="1"/>
</dbReference>
<feature type="domain" description="SIS" evidence="1">
    <location>
        <begin position="35"/>
        <end position="167"/>
    </location>
</feature>
<dbReference type="GO" id="GO:0016787">
    <property type="term" value="F:hydrolase activity"/>
    <property type="evidence" value="ECO:0007669"/>
    <property type="project" value="UniProtKB-KW"/>
</dbReference>
<dbReference type="InterPro" id="IPR046348">
    <property type="entry name" value="SIS_dom_sf"/>
</dbReference>
<reference evidence="2 3" key="1">
    <citation type="submission" date="2024-10" db="EMBL/GenBank/DDBJ databases">
        <title>The Natural Products Discovery Center: Release of the First 8490 Sequenced Strains for Exploring Actinobacteria Biosynthetic Diversity.</title>
        <authorList>
            <person name="Kalkreuter E."/>
            <person name="Kautsar S.A."/>
            <person name="Yang D."/>
            <person name="Bader C.D."/>
            <person name="Teijaro C.N."/>
            <person name="Fluegel L."/>
            <person name="Davis C.M."/>
            <person name="Simpson J.R."/>
            <person name="Lauterbach L."/>
            <person name="Steele A.D."/>
            <person name="Gui C."/>
            <person name="Meng S."/>
            <person name="Li G."/>
            <person name="Viehrig K."/>
            <person name="Ye F."/>
            <person name="Su P."/>
            <person name="Kiefer A.F."/>
            <person name="Nichols A."/>
            <person name="Cepeda A.J."/>
            <person name="Yan W."/>
            <person name="Fan B."/>
            <person name="Jiang Y."/>
            <person name="Adhikari A."/>
            <person name="Zheng C.-J."/>
            <person name="Schuster L."/>
            <person name="Cowan T.M."/>
            <person name="Smanski M.J."/>
            <person name="Chevrette M.G."/>
            <person name="De Carvalho L.P.S."/>
            <person name="Shen B."/>
        </authorList>
    </citation>
    <scope>NUCLEOTIDE SEQUENCE [LARGE SCALE GENOMIC DNA]</scope>
    <source>
        <strain evidence="2 3">NPDC000087</strain>
    </source>
</reference>
<dbReference type="Gene3D" id="3.40.50.10490">
    <property type="entry name" value="Glucose-6-phosphate isomerase like protein, domain 1"/>
    <property type="match status" value="2"/>
</dbReference>
<accession>A0ABW6WHY1</accession>
<dbReference type="Proteomes" id="UP001602245">
    <property type="component" value="Unassembled WGS sequence"/>
</dbReference>
<sequence>MPDGYISYAAARQTQAAELTAVVPRIAEQLTALRAAGRLAGPGPIFVGIGASHAAAAAPVWKLRSDGVHSWRLGAGDQPLPFPDSDHPVVGISQSGRSAETLAVLQSVPERLRLAVVNTAPSPIARLAGGVVGLGNIADSYASTIGYTATVTALGMLADAWDGGTVDAGWTELGALFARTEQAVGDLVRGLAPLFADATSADFVGAGPAAGSAEAGALLLREVARIPSSGMSTRQYLHGLMESAGGSVHVVFGDGRELDLASTLSTAGHHVILVTAEPVAPGPALHPVRIPRRPAAQRAVLEALVLQILAGAVAEARGVDIEEFVFHNADTKVSSSTAAAK</sequence>
<dbReference type="RefSeq" id="WP_020509887.1">
    <property type="nucleotide sequence ID" value="NZ_JBIAZU010000004.1"/>
</dbReference>
<evidence type="ECO:0000313" key="2">
    <source>
        <dbReference type="EMBL" id="MFF5292005.1"/>
    </source>
</evidence>
<name>A0ABW6WHY1_9ACTN</name>
<gene>
    <name evidence="2" type="ORF">ACFY35_21405</name>
</gene>
<dbReference type="EMBL" id="JBIAZU010000004">
    <property type="protein sequence ID" value="MFF5292005.1"/>
    <property type="molecule type" value="Genomic_DNA"/>
</dbReference>
<dbReference type="Pfam" id="PF01380">
    <property type="entry name" value="SIS"/>
    <property type="match status" value="1"/>
</dbReference>
<dbReference type="SUPFAM" id="SSF53697">
    <property type="entry name" value="SIS domain"/>
    <property type="match status" value="1"/>
</dbReference>
<dbReference type="InterPro" id="IPR001347">
    <property type="entry name" value="SIS_dom"/>
</dbReference>
<dbReference type="EC" id="3.5.-.-" evidence="2"/>
<comment type="caution">
    <text evidence="2">The sequence shown here is derived from an EMBL/GenBank/DDBJ whole genome shotgun (WGS) entry which is preliminary data.</text>
</comment>
<organism evidence="2 3">
    <name type="scientific">Paractinoplanes globisporus</name>
    <dbReference type="NCBI Taxonomy" id="113565"/>
    <lineage>
        <taxon>Bacteria</taxon>
        <taxon>Bacillati</taxon>
        <taxon>Actinomycetota</taxon>
        <taxon>Actinomycetes</taxon>
        <taxon>Micromonosporales</taxon>
        <taxon>Micromonosporaceae</taxon>
        <taxon>Paractinoplanes</taxon>
    </lineage>
</organism>
<evidence type="ECO:0000259" key="1">
    <source>
        <dbReference type="PROSITE" id="PS51464"/>
    </source>
</evidence>